<protein>
    <recommendedName>
        <fullName evidence="5">DUF916 domain-containing protein</fullName>
    </recommendedName>
</protein>
<organism evidence="3 4">
    <name type="scientific">Prescottella agglutinans</name>
    <dbReference type="NCBI Taxonomy" id="1644129"/>
    <lineage>
        <taxon>Bacteria</taxon>
        <taxon>Bacillati</taxon>
        <taxon>Actinomycetota</taxon>
        <taxon>Actinomycetes</taxon>
        <taxon>Mycobacteriales</taxon>
        <taxon>Nocardiaceae</taxon>
        <taxon>Prescottella</taxon>
    </lineage>
</organism>
<keyword evidence="1" id="KW-0472">Membrane</keyword>
<feature type="transmembrane region" description="Helical" evidence="1">
    <location>
        <begin position="310"/>
        <end position="332"/>
    </location>
</feature>
<reference evidence="3 4" key="1">
    <citation type="submission" date="2023-04" db="EMBL/GenBank/DDBJ databases">
        <title>Forest soil microbial communities from Buena Vista Peninsula, Colon Province, Panama.</title>
        <authorList>
            <person name="Bouskill N."/>
        </authorList>
    </citation>
    <scope>NUCLEOTIDE SEQUENCE [LARGE SCALE GENOMIC DNA]</scope>
    <source>
        <strain evidence="3 4">CFH S0262</strain>
    </source>
</reference>
<dbReference type="Proteomes" id="UP001160334">
    <property type="component" value="Unassembled WGS sequence"/>
</dbReference>
<proteinExistence type="predicted"/>
<evidence type="ECO:0000256" key="2">
    <source>
        <dbReference type="SAM" id="SignalP"/>
    </source>
</evidence>
<keyword evidence="1" id="KW-1133">Transmembrane helix</keyword>
<sequence length="342" mass="34700">MRSLPALRSLLALLAATLLAVGIPASALAEPDQPAGAVLDGSIGIRLVDAPVALKDDPRALRYIVDNLPPGTTITRHVMVSNNTGAPAKIDVYAGPARIADGAFVLEEPGEKNALTSWTTVDQPTLDLADGQQAEVAVTIAVPKDAPEVEQYAVIWASHKTPSADGSGITNESRVGVRVYLSVGPGNGPPADFTISSLTPRRGPDGTASVVASVTNTGGRAVDLAGTLNLSGGPGGLSAGPIDGQVATIAPGENGEVAIAVPDSTALPAGPWKADVKLESGIVKHDMSATVTFPDKGDGESVGASDSTSWPLILGIVVAVLVVAGLGAYLVIRKRRPSSTEQ</sequence>
<dbReference type="RefSeq" id="WP_280761604.1">
    <property type="nucleotide sequence ID" value="NZ_JARXVC010000009.1"/>
</dbReference>
<evidence type="ECO:0000313" key="4">
    <source>
        <dbReference type="Proteomes" id="UP001160334"/>
    </source>
</evidence>
<gene>
    <name evidence="3" type="ORF">M2280_003522</name>
</gene>
<evidence type="ECO:0000256" key="1">
    <source>
        <dbReference type="SAM" id="Phobius"/>
    </source>
</evidence>
<evidence type="ECO:0000313" key="3">
    <source>
        <dbReference type="EMBL" id="MDH6282294.1"/>
    </source>
</evidence>
<keyword evidence="4" id="KW-1185">Reference proteome</keyword>
<name>A0ABT6MFY3_9NOCA</name>
<keyword evidence="2" id="KW-0732">Signal</keyword>
<comment type="caution">
    <text evidence="3">The sequence shown here is derived from an EMBL/GenBank/DDBJ whole genome shotgun (WGS) entry which is preliminary data.</text>
</comment>
<evidence type="ECO:0008006" key="5">
    <source>
        <dbReference type="Google" id="ProtNLM"/>
    </source>
</evidence>
<dbReference type="EMBL" id="JARXVC010000009">
    <property type="protein sequence ID" value="MDH6282294.1"/>
    <property type="molecule type" value="Genomic_DNA"/>
</dbReference>
<keyword evidence="1" id="KW-0812">Transmembrane</keyword>
<accession>A0ABT6MFY3</accession>
<feature type="chain" id="PRO_5045250666" description="DUF916 domain-containing protein" evidence="2">
    <location>
        <begin position="30"/>
        <end position="342"/>
    </location>
</feature>
<feature type="signal peptide" evidence="2">
    <location>
        <begin position="1"/>
        <end position="29"/>
    </location>
</feature>